<dbReference type="Gene3D" id="3.90.470.20">
    <property type="entry name" value="4'-phosphopantetheinyl transferase domain"/>
    <property type="match status" value="2"/>
</dbReference>
<protein>
    <submittedName>
        <fullName evidence="4">4'-phosphopantetheinyl transferase superfamily protein</fullName>
    </submittedName>
</protein>
<name>A0A9D2U9H6_9BURK</name>
<dbReference type="GO" id="GO:0005829">
    <property type="term" value="C:cytosol"/>
    <property type="evidence" value="ECO:0007669"/>
    <property type="project" value="TreeGrafter"/>
</dbReference>
<dbReference type="AlphaFoldDB" id="A0A9D2U9H6"/>
<dbReference type="Proteomes" id="UP000823889">
    <property type="component" value="Unassembled WGS sequence"/>
</dbReference>
<sequence>MHVVYVNHVCLSLAYAQPKHFYRCLHDTDHDYAHRSRVRALRQQRLFAYACVYWLAQALQPVAHLTRRIERQKNGKPDFATLGAQAPLHFNLSHSGSWLSIALAHYPIGVDIETQHGATLTLPARQSCLHVSEPKAQVLGSDFLKYWTAKEALLKAQGMGLRIEPNRIALRPPQAQFASPAVLPEALQSDFYCVSLVDAPVDTHCAVALKTASPIQGARIQSKVWTRNALNALSN</sequence>
<organism evidence="4 5">
    <name type="scientific">Candidatus Paenalcaligenes intestinipullorum</name>
    <dbReference type="NCBI Taxonomy" id="2838718"/>
    <lineage>
        <taxon>Bacteria</taxon>
        <taxon>Pseudomonadati</taxon>
        <taxon>Pseudomonadota</taxon>
        <taxon>Betaproteobacteria</taxon>
        <taxon>Burkholderiales</taxon>
        <taxon>Alcaligenaceae</taxon>
        <taxon>Paenalcaligenes</taxon>
    </lineage>
</organism>
<dbReference type="InterPro" id="IPR037143">
    <property type="entry name" value="4-PPantetheinyl_Trfase_dom_sf"/>
</dbReference>
<dbReference type="PANTHER" id="PTHR12215">
    <property type="entry name" value="PHOSPHOPANTETHEINE TRANSFERASE"/>
    <property type="match status" value="1"/>
</dbReference>
<dbReference type="GO" id="GO:0019878">
    <property type="term" value="P:lysine biosynthetic process via aminoadipic acid"/>
    <property type="evidence" value="ECO:0007669"/>
    <property type="project" value="TreeGrafter"/>
</dbReference>
<dbReference type="Pfam" id="PF01648">
    <property type="entry name" value="ACPS"/>
    <property type="match status" value="1"/>
</dbReference>
<dbReference type="SUPFAM" id="SSF56214">
    <property type="entry name" value="4'-phosphopantetheinyl transferase"/>
    <property type="match status" value="2"/>
</dbReference>
<keyword evidence="2 4" id="KW-0808">Transferase</keyword>
<comment type="similarity">
    <text evidence="1">Belongs to the P-Pant transferase superfamily. Gsp/Sfp/HetI/AcpT family.</text>
</comment>
<dbReference type="InterPro" id="IPR050559">
    <property type="entry name" value="P-Pant_transferase_sf"/>
</dbReference>
<comment type="caution">
    <text evidence="4">The sequence shown here is derived from an EMBL/GenBank/DDBJ whole genome shotgun (WGS) entry which is preliminary data.</text>
</comment>
<accession>A0A9D2U9H6</accession>
<gene>
    <name evidence="4" type="ORF">H9906_04615</name>
</gene>
<feature type="domain" description="4'-phosphopantetheinyl transferase" evidence="3">
    <location>
        <begin position="107"/>
        <end position="196"/>
    </location>
</feature>
<reference evidence="4" key="2">
    <citation type="submission" date="2021-04" db="EMBL/GenBank/DDBJ databases">
        <authorList>
            <person name="Gilroy R."/>
        </authorList>
    </citation>
    <scope>NUCLEOTIDE SEQUENCE</scope>
    <source>
        <strain evidence="4">9264</strain>
    </source>
</reference>
<evidence type="ECO:0000259" key="3">
    <source>
        <dbReference type="Pfam" id="PF01648"/>
    </source>
</evidence>
<dbReference type="InterPro" id="IPR008278">
    <property type="entry name" value="4-PPantetheinyl_Trfase_dom"/>
</dbReference>
<reference evidence="4" key="1">
    <citation type="journal article" date="2021" name="PeerJ">
        <title>Extensive microbial diversity within the chicken gut microbiome revealed by metagenomics and culture.</title>
        <authorList>
            <person name="Gilroy R."/>
            <person name="Ravi A."/>
            <person name="Getino M."/>
            <person name="Pursley I."/>
            <person name="Horton D.L."/>
            <person name="Alikhan N.F."/>
            <person name="Baker D."/>
            <person name="Gharbi K."/>
            <person name="Hall N."/>
            <person name="Watson M."/>
            <person name="Adriaenssens E.M."/>
            <person name="Foster-Nyarko E."/>
            <person name="Jarju S."/>
            <person name="Secka A."/>
            <person name="Antonio M."/>
            <person name="Oren A."/>
            <person name="Chaudhuri R.R."/>
            <person name="La Ragione R."/>
            <person name="Hildebrand F."/>
            <person name="Pallen M.J."/>
        </authorList>
    </citation>
    <scope>NUCLEOTIDE SEQUENCE</scope>
    <source>
        <strain evidence="4">9264</strain>
    </source>
</reference>
<proteinExistence type="inferred from homology"/>
<dbReference type="GO" id="GO:0000287">
    <property type="term" value="F:magnesium ion binding"/>
    <property type="evidence" value="ECO:0007669"/>
    <property type="project" value="InterPro"/>
</dbReference>
<evidence type="ECO:0000313" key="5">
    <source>
        <dbReference type="Proteomes" id="UP000823889"/>
    </source>
</evidence>
<dbReference type="GO" id="GO:0008897">
    <property type="term" value="F:holo-[acyl-carrier-protein] synthase activity"/>
    <property type="evidence" value="ECO:0007669"/>
    <property type="project" value="InterPro"/>
</dbReference>
<evidence type="ECO:0000313" key="4">
    <source>
        <dbReference type="EMBL" id="HJD44298.1"/>
    </source>
</evidence>
<evidence type="ECO:0000256" key="1">
    <source>
        <dbReference type="ARBA" id="ARBA00010990"/>
    </source>
</evidence>
<evidence type="ECO:0000256" key="2">
    <source>
        <dbReference type="ARBA" id="ARBA00022679"/>
    </source>
</evidence>
<dbReference type="EMBL" id="DWUQ01000093">
    <property type="protein sequence ID" value="HJD44298.1"/>
    <property type="molecule type" value="Genomic_DNA"/>
</dbReference>
<dbReference type="PANTHER" id="PTHR12215:SF10">
    <property type="entry name" value="L-AMINOADIPATE-SEMIALDEHYDE DEHYDROGENASE-PHOSPHOPANTETHEINYL TRANSFERASE"/>
    <property type="match status" value="1"/>
</dbReference>